<evidence type="ECO:0000256" key="15">
    <source>
        <dbReference type="ARBA" id="ARBA00023329"/>
    </source>
</evidence>
<dbReference type="PANTHER" id="PTHR11532:SF92">
    <property type="entry name" value="CARBOXYPEPTIDASE E"/>
    <property type="match status" value="1"/>
</dbReference>
<keyword evidence="25" id="KW-1185">Reference proteome</keyword>
<evidence type="ECO:0000256" key="13">
    <source>
        <dbReference type="ARBA" id="ARBA00023136"/>
    </source>
</evidence>
<dbReference type="InterPro" id="IPR057247">
    <property type="entry name" value="CARBOXYPEPT_ZN_2"/>
</dbReference>
<dbReference type="GO" id="GO:0008104">
    <property type="term" value="P:intracellular protein localization"/>
    <property type="evidence" value="ECO:0007669"/>
    <property type="project" value="UniProtKB-ARBA"/>
</dbReference>
<dbReference type="PROSITE" id="PS00133">
    <property type="entry name" value="CARBOXYPEPT_ZN_2"/>
    <property type="match status" value="1"/>
</dbReference>
<organism evidence="24 25">
    <name type="scientific">Eptatretus burgeri</name>
    <name type="common">Inshore hagfish</name>
    <dbReference type="NCBI Taxonomy" id="7764"/>
    <lineage>
        <taxon>Eukaryota</taxon>
        <taxon>Metazoa</taxon>
        <taxon>Chordata</taxon>
        <taxon>Craniata</taxon>
        <taxon>Vertebrata</taxon>
        <taxon>Cyclostomata</taxon>
        <taxon>Myxini</taxon>
        <taxon>Myxiniformes</taxon>
        <taxon>Myxinidae</taxon>
        <taxon>Eptatretinae</taxon>
        <taxon>Eptatretus</taxon>
    </lineage>
</organism>
<keyword evidence="5" id="KW-0964">Secreted</keyword>
<evidence type="ECO:0000256" key="10">
    <source>
        <dbReference type="ARBA" id="ARBA00022801"/>
    </source>
</evidence>
<evidence type="ECO:0000313" key="25">
    <source>
        <dbReference type="Proteomes" id="UP000694388"/>
    </source>
</evidence>
<comment type="similarity">
    <text evidence="4 22">Belongs to the peptidase M14 family.</text>
</comment>
<dbReference type="GeneTree" id="ENSGT00940000157158"/>
<evidence type="ECO:0000256" key="3">
    <source>
        <dbReference type="ARBA" id="ARBA00004613"/>
    </source>
</evidence>
<evidence type="ECO:0000256" key="16">
    <source>
        <dbReference type="ARBA" id="ARBA00023961"/>
    </source>
</evidence>
<keyword evidence="13" id="KW-0472">Membrane</keyword>
<dbReference type="Ensembl" id="ENSEBUT00000013865.1">
    <property type="protein sequence ID" value="ENSEBUP00000013289.1"/>
    <property type="gene ID" value="ENSEBUG00000008402.1"/>
</dbReference>
<evidence type="ECO:0000256" key="20">
    <source>
        <dbReference type="ARBA" id="ARBA00031745"/>
    </source>
</evidence>
<dbReference type="Pfam" id="PF13620">
    <property type="entry name" value="CarboxypepD_reg"/>
    <property type="match status" value="1"/>
</dbReference>
<dbReference type="InterPro" id="IPR057246">
    <property type="entry name" value="CARBOXYPEPT_ZN_1"/>
</dbReference>
<dbReference type="AlphaFoldDB" id="A0A8C4WVA5"/>
<feature type="active site" description="Proton donor/acceptor" evidence="22">
    <location>
        <position position="356"/>
    </location>
</feature>
<reference evidence="24" key="2">
    <citation type="submission" date="2025-09" db="UniProtKB">
        <authorList>
            <consortium name="Ensembl"/>
        </authorList>
    </citation>
    <scope>IDENTIFICATION</scope>
</reference>
<evidence type="ECO:0000313" key="24">
    <source>
        <dbReference type="Ensembl" id="ENSEBUP00000013289.1"/>
    </source>
</evidence>
<dbReference type="GO" id="GO:0005615">
    <property type="term" value="C:extracellular space"/>
    <property type="evidence" value="ECO:0007669"/>
    <property type="project" value="TreeGrafter"/>
</dbReference>
<dbReference type="PROSITE" id="PS00132">
    <property type="entry name" value="CARBOXYPEPT_ZN_1"/>
    <property type="match status" value="1"/>
</dbReference>
<evidence type="ECO:0000256" key="19">
    <source>
        <dbReference type="ARBA" id="ARBA00031341"/>
    </source>
</evidence>
<dbReference type="FunFam" id="3.40.630.10:FF:000013">
    <property type="entry name" value="carboxypeptidase N catalytic chain"/>
    <property type="match status" value="1"/>
</dbReference>
<evidence type="ECO:0000256" key="5">
    <source>
        <dbReference type="ARBA" id="ARBA00022525"/>
    </source>
</evidence>
<dbReference type="Proteomes" id="UP000694388">
    <property type="component" value="Unplaced"/>
</dbReference>
<evidence type="ECO:0000256" key="12">
    <source>
        <dbReference type="ARBA" id="ARBA00023049"/>
    </source>
</evidence>
<evidence type="ECO:0000256" key="22">
    <source>
        <dbReference type="PROSITE-ProRule" id="PRU01379"/>
    </source>
</evidence>
<dbReference type="EC" id="3.4.17.10" evidence="17"/>
<proteinExistence type="inferred from homology"/>
<keyword evidence="11" id="KW-0862">Zinc</keyword>
<reference evidence="24" key="1">
    <citation type="submission" date="2025-08" db="UniProtKB">
        <authorList>
            <consortium name="Ensembl"/>
        </authorList>
    </citation>
    <scope>IDENTIFICATION</scope>
</reference>
<dbReference type="PROSITE" id="PS52035">
    <property type="entry name" value="PEPTIDASE_M14"/>
    <property type="match status" value="1"/>
</dbReference>
<sequence>MTCYCGRGQTAVVKETVFRGSSQTAGGDQTMKTLVVTSTFLLIVLVAASPVRDEGPRDDESLLSAIMPPPVYHRFPALRQALVAVRTQCPEVTRLYSVGSSTNGLDLLVLEMSDAPGKHEPGEPEFKYVANMHGNEAVGRELMITLAQYLCMEYRKGNPRIRTLIDSTRIHIMPSMNPDGFELAASQDWPQRDWLLGRNNAQGIDLNRNFPDLDRIMYDGSHGNNHLAVNLNEQIDNNPKISPETRSVVHWIARVPFVLSANLHGGDLVANYPFDETRNGQIASYSASPDDNMFRSLSQAYASAHRTMANSHVLGCDSVPSNFKNGTTNGAAWYSVAGGMQDFNYLSSNCFEITLELSCEKFPPESKLQKFWDDNREALITYIEQVHRGIKGFVLQSNGAPIPKAIISVKGIDHDITTAHDGDYWRLLIPGQYEVTASAPEYNSVTKQVTVPQSPAVELNFELISNAERAAKKREMMNWWMMMSQTLNF</sequence>
<dbReference type="GO" id="GO:0016485">
    <property type="term" value="P:protein processing"/>
    <property type="evidence" value="ECO:0007669"/>
    <property type="project" value="TreeGrafter"/>
</dbReference>
<dbReference type="Pfam" id="PF00246">
    <property type="entry name" value="Peptidase_M14"/>
    <property type="match status" value="1"/>
</dbReference>
<dbReference type="InterPro" id="IPR008969">
    <property type="entry name" value="CarboxyPept-like_regulatory"/>
</dbReference>
<dbReference type="SUPFAM" id="SSF49464">
    <property type="entry name" value="Carboxypeptidase regulatory domain-like"/>
    <property type="match status" value="1"/>
</dbReference>
<evidence type="ECO:0000256" key="18">
    <source>
        <dbReference type="ARBA" id="ARBA00024081"/>
    </source>
</evidence>
<keyword evidence="9" id="KW-0732">Signal</keyword>
<keyword evidence="14" id="KW-0325">Glycoprotein</keyword>
<evidence type="ECO:0000256" key="2">
    <source>
        <dbReference type="ARBA" id="ARBA00004268"/>
    </source>
</evidence>
<dbReference type="GO" id="GO:0004181">
    <property type="term" value="F:metallocarboxypeptidase activity"/>
    <property type="evidence" value="ECO:0007669"/>
    <property type="project" value="UniProtKB-EC"/>
</dbReference>
<protein>
    <recommendedName>
        <fullName evidence="18">Carboxypeptidase E</fullName>
        <ecNumber evidence="17">3.4.17.10</ecNumber>
    </recommendedName>
    <alternativeName>
        <fullName evidence="19">Carboxypeptidase H</fullName>
    </alternativeName>
    <alternativeName>
        <fullName evidence="21">Enkephalin convertase</fullName>
    </alternativeName>
    <alternativeName>
        <fullName evidence="20">Prohormone-processing carboxypeptidase</fullName>
    </alternativeName>
</protein>
<dbReference type="SUPFAM" id="SSF53187">
    <property type="entry name" value="Zn-dependent exopeptidases"/>
    <property type="match status" value="1"/>
</dbReference>
<dbReference type="InterPro" id="IPR050753">
    <property type="entry name" value="Peptidase_M14_domain"/>
</dbReference>
<feature type="domain" description="Peptidase M14" evidence="23">
    <location>
        <begin position="71"/>
        <end position="386"/>
    </location>
</feature>
<keyword evidence="7" id="KW-0645">Protease</keyword>
<dbReference type="GO" id="GO:0007154">
    <property type="term" value="P:cell communication"/>
    <property type="evidence" value="ECO:0007669"/>
    <property type="project" value="UniProtKB-ARBA"/>
</dbReference>
<evidence type="ECO:0000256" key="14">
    <source>
        <dbReference type="ARBA" id="ARBA00023180"/>
    </source>
</evidence>
<evidence type="ECO:0000256" key="8">
    <source>
        <dbReference type="ARBA" id="ARBA00022723"/>
    </source>
</evidence>
<accession>A0A8C4WVA5</accession>
<keyword evidence="8" id="KW-0479">Metal-binding</keyword>
<dbReference type="Gene3D" id="2.60.40.1120">
    <property type="entry name" value="Carboxypeptidase-like, regulatory domain"/>
    <property type="match status" value="1"/>
</dbReference>
<evidence type="ECO:0000259" key="23">
    <source>
        <dbReference type="PROSITE" id="PS52035"/>
    </source>
</evidence>
<comment type="cofactor">
    <cofactor evidence="1">
        <name>Zn(2+)</name>
        <dbReference type="ChEBI" id="CHEBI:29105"/>
    </cofactor>
</comment>
<dbReference type="PANTHER" id="PTHR11532">
    <property type="entry name" value="PROTEASE M14 CARBOXYPEPTIDASE"/>
    <property type="match status" value="1"/>
</dbReference>
<evidence type="ECO:0000256" key="1">
    <source>
        <dbReference type="ARBA" id="ARBA00001947"/>
    </source>
</evidence>
<evidence type="ECO:0000256" key="7">
    <source>
        <dbReference type="ARBA" id="ARBA00022670"/>
    </source>
</evidence>
<comment type="subcellular location">
    <subcellularLocation>
        <location evidence="2">Cytoplasmic vesicle</location>
        <location evidence="2">Secretory vesicle membrane</location>
        <topology evidence="2">Peripheral membrane protein</topology>
    </subcellularLocation>
    <subcellularLocation>
        <location evidence="3">Secreted</location>
    </subcellularLocation>
</comment>
<keyword evidence="6" id="KW-0121">Carboxypeptidase</keyword>
<evidence type="ECO:0000256" key="4">
    <source>
        <dbReference type="ARBA" id="ARBA00005988"/>
    </source>
</evidence>
<dbReference type="SMART" id="SM00631">
    <property type="entry name" value="Zn_pept"/>
    <property type="match status" value="1"/>
</dbReference>
<dbReference type="FunFam" id="2.60.40.1120:FF:000004">
    <property type="entry name" value="Carboxypeptidase E"/>
    <property type="match status" value="1"/>
</dbReference>
<evidence type="ECO:0000256" key="6">
    <source>
        <dbReference type="ARBA" id="ARBA00022645"/>
    </source>
</evidence>
<dbReference type="InterPro" id="IPR000834">
    <property type="entry name" value="Peptidase_M14"/>
</dbReference>
<evidence type="ECO:0000256" key="9">
    <source>
        <dbReference type="ARBA" id="ARBA00022729"/>
    </source>
</evidence>
<dbReference type="CDD" id="cd11308">
    <property type="entry name" value="Peptidase_M14NE-CP-C_like"/>
    <property type="match status" value="1"/>
</dbReference>
<dbReference type="GO" id="GO:0008270">
    <property type="term" value="F:zinc ion binding"/>
    <property type="evidence" value="ECO:0007669"/>
    <property type="project" value="InterPro"/>
</dbReference>
<dbReference type="OMA" id="FEYHRYA"/>
<comment type="catalytic activity">
    <reaction evidence="16">
        <text>Release of C-terminal arginine or lysine residues from polypeptides.</text>
        <dbReference type="EC" id="3.4.17.10"/>
    </reaction>
</comment>
<evidence type="ECO:0000256" key="21">
    <source>
        <dbReference type="ARBA" id="ARBA00032488"/>
    </source>
</evidence>
<keyword evidence="12" id="KW-0482">Metalloprotease</keyword>
<name>A0A8C4WVA5_EPTBU</name>
<evidence type="ECO:0000256" key="11">
    <source>
        <dbReference type="ARBA" id="ARBA00022833"/>
    </source>
</evidence>
<dbReference type="PRINTS" id="PR00765">
    <property type="entry name" value="CRBOXYPTASEA"/>
</dbReference>
<dbReference type="Gene3D" id="3.40.630.10">
    <property type="entry name" value="Zn peptidases"/>
    <property type="match status" value="1"/>
</dbReference>
<keyword evidence="15" id="KW-0968">Cytoplasmic vesicle</keyword>
<dbReference type="GO" id="GO:0023052">
    <property type="term" value="P:signaling"/>
    <property type="evidence" value="ECO:0007669"/>
    <property type="project" value="UniProtKB-ARBA"/>
</dbReference>
<dbReference type="GO" id="GO:0030658">
    <property type="term" value="C:transport vesicle membrane"/>
    <property type="evidence" value="ECO:0007669"/>
    <property type="project" value="UniProtKB-SubCell"/>
</dbReference>
<keyword evidence="10" id="KW-0378">Hydrolase</keyword>
<dbReference type="GO" id="GO:0006518">
    <property type="term" value="P:peptide metabolic process"/>
    <property type="evidence" value="ECO:0007669"/>
    <property type="project" value="TreeGrafter"/>
</dbReference>
<evidence type="ECO:0000256" key="17">
    <source>
        <dbReference type="ARBA" id="ARBA00024064"/>
    </source>
</evidence>